<keyword evidence="6" id="KW-0812">Transmembrane</keyword>
<keyword evidence="7" id="KW-0798">TonB box</keyword>
<dbReference type="Proteomes" id="UP000278351">
    <property type="component" value="Unassembled WGS sequence"/>
</dbReference>
<comment type="similarity">
    <text evidence="6 7">Belongs to the TonB-dependent receptor family.</text>
</comment>
<reference evidence="9 10" key="1">
    <citation type="submission" date="2018-11" db="EMBL/GenBank/DDBJ databases">
        <title>Chitinophaga lutea sp.nov., isolate from arsenic contaminated soil.</title>
        <authorList>
            <person name="Zong Y."/>
        </authorList>
    </citation>
    <scope>NUCLEOTIDE SEQUENCE [LARGE SCALE GENOMIC DNA]</scope>
    <source>
        <strain evidence="9 10">ZY74</strain>
    </source>
</reference>
<dbReference type="GO" id="GO:0009279">
    <property type="term" value="C:cell outer membrane"/>
    <property type="evidence" value="ECO:0007669"/>
    <property type="project" value="UniProtKB-SubCell"/>
</dbReference>
<keyword evidence="1 6" id="KW-0813">Transport</keyword>
<evidence type="ECO:0000256" key="3">
    <source>
        <dbReference type="ARBA" id="ARBA00023004"/>
    </source>
</evidence>
<gene>
    <name evidence="9" type="ORF">EGT74_13955</name>
</gene>
<dbReference type="EMBL" id="RPDH01000002">
    <property type="protein sequence ID" value="RPE08168.1"/>
    <property type="molecule type" value="Genomic_DNA"/>
</dbReference>
<accession>A0A3N4PKU6</accession>
<dbReference type="Gene3D" id="2.170.130.10">
    <property type="entry name" value="TonB-dependent receptor, plug domain"/>
    <property type="match status" value="1"/>
</dbReference>
<dbReference type="Pfam" id="PF07715">
    <property type="entry name" value="Plug"/>
    <property type="match status" value="1"/>
</dbReference>
<evidence type="ECO:0000256" key="2">
    <source>
        <dbReference type="ARBA" id="ARBA00022496"/>
    </source>
</evidence>
<evidence type="ECO:0000256" key="6">
    <source>
        <dbReference type="PROSITE-ProRule" id="PRU01360"/>
    </source>
</evidence>
<feature type="domain" description="Secretin/TonB short N-terminal" evidence="8">
    <location>
        <begin position="100"/>
        <end position="152"/>
    </location>
</feature>
<evidence type="ECO:0000256" key="7">
    <source>
        <dbReference type="RuleBase" id="RU003357"/>
    </source>
</evidence>
<dbReference type="InterPro" id="IPR011662">
    <property type="entry name" value="Secretin/TonB_short_N"/>
</dbReference>
<dbReference type="SUPFAM" id="SSF56935">
    <property type="entry name" value="Porins"/>
    <property type="match status" value="1"/>
</dbReference>
<dbReference type="Pfam" id="PF07660">
    <property type="entry name" value="STN"/>
    <property type="match status" value="1"/>
</dbReference>
<dbReference type="Gene3D" id="2.60.40.1120">
    <property type="entry name" value="Carboxypeptidase-like, regulatory domain"/>
    <property type="match status" value="1"/>
</dbReference>
<dbReference type="NCBIfam" id="TIGR04056">
    <property type="entry name" value="OMP_RagA_SusC"/>
    <property type="match status" value="1"/>
</dbReference>
<keyword evidence="10" id="KW-1185">Reference proteome</keyword>
<organism evidence="9 10">
    <name type="scientific">Chitinophaga lutea</name>
    <dbReference type="NCBI Taxonomy" id="2488634"/>
    <lineage>
        <taxon>Bacteria</taxon>
        <taxon>Pseudomonadati</taxon>
        <taxon>Bacteroidota</taxon>
        <taxon>Chitinophagia</taxon>
        <taxon>Chitinophagales</taxon>
        <taxon>Chitinophagaceae</taxon>
        <taxon>Chitinophaga</taxon>
    </lineage>
</organism>
<comment type="caution">
    <text evidence="9">The sequence shown here is derived from an EMBL/GenBank/DDBJ whole genome shotgun (WGS) entry which is preliminary data.</text>
</comment>
<dbReference type="Gene3D" id="3.55.50.30">
    <property type="match status" value="1"/>
</dbReference>
<dbReference type="InterPro" id="IPR012910">
    <property type="entry name" value="Plug_dom"/>
</dbReference>
<dbReference type="InterPro" id="IPR023997">
    <property type="entry name" value="TonB-dep_OMP_SusC/RagA_CS"/>
</dbReference>
<keyword evidence="2" id="KW-0410">Iron transport</keyword>
<evidence type="ECO:0000313" key="9">
    <source>
        <dbReference type="EMBL" id="RPE08168.1"/>
    </source>
</evidence>
<keyword evidence="4 6" id="KW-0472">Membrane</keyword>
<dbReference type="AlphaFoldDB" id="A0A3N4PKU6"/>
<keyword evidence="3" id="KW-0408">Iron</keyword>
<keyword evidence="6" id="KW-1134">Transmembrane beta strand</keyword>
<comment type="subcellular location">
    <subcellularLocation>
        <location evidence="6">Cell outer membrane</location>
        <topology evidence="6">Multi-pass membrane protein</topology>
    </subcellularLocation>
</comment>
<evidence type="ECO:0000259" key="8">
    <source>
        <dbReference type="SMART" id="SM00965"/>
    </source>
</evidence>
<protein>
    <submittedName>
        <fullName evidence="9">SusC/RagA family TonB-linked outer membrane protein</fullName>
    </submittedName>
</protein>
<dbReference type="InterPro" id="IPR000531">
    <property type="entry name" value="Beta-barrel_TonB"/>
</dbReference>
<evidence type="ECO:0000256" key="1">
    <source>
        <dbReference type="ARBA" id="ARBA00022448"/>
    </source>
</evidence>
<dbReference type="InterPro" id="IPR037066">
    <property type="entry name" value="Plug_dom_sf"/>
</dbReference>
<evidence type="ECO:0000256" key="5">
    <source>
        <dbReference type="ARBA" id="ARBA00023237"/>
    </source>
</evidence>
<dbReference type="PROSITE" id="PS52016">
    <property type="entry name" value="TONB_DEPENDENT_REC_3"/>
    <property type="match status" value="1"/>
</dbReference>
<dbReference type="InterPro" id="IPR039426">
    <property type="entry name" value="TonB-dep_rcpt-like"/>
</dbReference>
<dbReference type="Pfam" id="PF00593">
    <property type="entry name" value="TonB_dep_Rec_b-barrel"/>
    <property type="match status" value="1"/>
</dbReference>
<dbReference type="InterPro" id="IPR008969">
    <property type="entry name" value="CarboxyPept-like_regulatory"/>
</dbReference>
<dbReference type="InterPro" id="IPR023996">
    <property type="entry name" value="TonB-dep_OMP_SusC/RagA"/>
</dbReference>
<keyword evidence="2" id="KW-0406">Ion transport</keyword>
<proteinExistence type="inferred from homology"/>
<dbReference type="NCBIfam" id="TIGR04057">
    <property type="entry name" value="SusC_RagA_signa"/>
    <property type="match status" value="1"/>
</dbReference>
<dbReference type="GO" id="GO:0006826">
    <property type="term" value="P:iron ion transport"/>
    <property type="evidence" value="ECO:0007669"/>
    <property type="project" value="UniProtKB-KW"/>
</dbReference>
<dbReference type="SUPFAM" id="SSF49464">
    <property type="entry name" value="Carboxypeptidase regulatory domain-like"/>
    <property type="match status" value="1"/>
</dbReference>
<dbReference type="Pfam" id="PF13715">
    <property type="entry name" value="CarbopepD_reg_2"/>
    <property type="match status" value="1"/>
</dbReference>
<dbReference type="SMART" id="SM00965">
    <property type="entry name" value="STN"/>
    <property type="match status" value="1"/>
</dbReference>
<keyword evidence="5 6" id="KW-0998">Cell outer membrane</keyword>
<sequence>MVTFHVTALSGCKRERSHYLQSPNIKCMKKKKIGPGLRPGTPVIPLVKFLLMMKLAAIIVCLCSVQAFALSGYSQDRVSLNLKQAPLKKALKAIERQTSIHFVYSDEILDGKAPADILVVDKTWAEAVLHLLSNTGLTYKQVDENLVVITPATAKTSLYQTTVRGKVTMKDGQPLPGVTIVEKGTMNASFTKEDGTFSLTVKNDSAILVFKYIGFVTQEHPAKATVNVVMTEDNTALDEVVVVGYGEQKKINLTGAVDVVRSEMLSNRPSANMGELLQGASPNLNIAVTNTGGEPGAGRSWNIRGLGSLSGSAPLVLVDGVEMNINNLDPEAVESVTVLKDAAASAIYGARAPFGVILITTKKGSANKGVQIQYSYNLGLASPINLPKWRSSYDYVIARNQALVNAGQPPKFPAEQIDRIKRYIDGSYLPEYDTANPPPTLWRGRHDGNANYEWFDMYFKDQVANHKHGLSLSGGTEKTQYYISLGYFNQGSSYNWADENYKRYNMVSNFSTQATKWLTVNLSTKFASSMQQHPIGSSGLEKKQIISEMMKFYPTTPMYNWNGTVNNPYVQQLMNAGLEKIRDNDFWGTISADIEPVKDWKSTVAYSYNYFGGKYTKHDKQVWLEAPNGTKWNIGSPENGFTQDWDENYYSFLSATSAYQKILGDHFLRLMVGYEQEYKQFNSISASKRGLATEEVPAIRTATGAMQVNDGMSHWSTRAFFARFNYNYKEKYLLELNARYGGSSRFAPDSRWGLFPSLSAGWNVSRENFWTGGLAKAVNSLKLRGSYGTLGNQNVANYLYMSIVPISSNLEWILNDIRPNYSGIPAIKSPSLTWERISTLDFGVDAAFLNSRLNMTFDWYNRRTTHMFGPAITLPAALGTSVPQENNSSLSTKGWELSLSWRDNLSANVVYNLRASVADYRATILEYRNDAGLIDSYYKGKVYGEIWGYTSDGLIQAAGEKMPDQNKFFNKWGPGDMKFKDLDGNNVINDGNRTLANHGDLRRIGNNQPRYNFGLSAGISWKNFDFSMFWQGIGRRDLLVTSSGANTLFWGLLNNGEAFFYGQEDYWRPANETNHLGPNTDAYFPKPYESNETYKNLQPQTRYLLNGAYVRLKNARIGYTLPKWMTSKVAINMVKCYVSGENLLTFQKMPKRIDPETAFSSMGSSSVEGLGKIYPMSRTISFGLNITF</sequence>
<evidence type="ECO:0000256" key="4">
    <source>
        <dbReference type="ARBA" id="ARBA00023136"/>
    </source>
</evidence>
<evidence type="ECO:0000313" key="10">
    <source>
        <dbReference type="Proteomes" id="UP000278351"/>
    </source>
</evidence>
<name>A0A3N4PKU6_9BACT</name>